<feature type="transmembrane region" description="Helical" evidence="7">
    <location>
        <begin position="420"/>
        <end position="444"/>
    </location>
</feature>
<evidence type="ECO:0000256" key="4">
    <source>
        <dbReference type="ARBA" id="ARBA00022692"/>
    </source>
</evidence>
<reference evidence="8 9" key="1">
    <citation type="submission" date="2024-05" db="EMBL/GenBank/DDBJ databases">
        <title>De novo assembly of an allotetraploid wild potato.</title>
        <authorList>
            <person name="Hosaka A.J."/>
        </authorList>
    </citation>
    <scope>NUCLEOTIDE SEQUENCE [LARGE SCALE GENOMIC DNA]</scope>
    <source>
        <tissue evidence="8">Young leaves</tissue>
    </source>
</reference>
<dbReference type="PANTHER" id="PTHR10332">
    <property type="entry name" value="EQUILIBRATIVE NUCLEOSIDE TRANSPORTER"/>
    <property type="match status" value="1"/>
</dbReference>
<feature type="transmembrane region" description="Helical" evidence="7">
    <location>
        <begin position="99"/>
        <end position="118"/>
    </location>
</feature>
<evidence type="ECO:0000313" key="9">
    <source>
        <dbReference type="Proteomes" id="UP001627284"/>
    </source>
</evidence>
<evidence type="ECO:0000256" key="3">
    <source>
        <dbReference type="ARBA" id="ARBA00022448"/>
    </source>
</evidence>
<dbReference type="GO" id="GO:0022857">
    <property type="term" value="F:transmembrane transporter activity"/>
    <property type="evidence" value="ECO:0007669"/>
    <property type="project" value="UniProtKB-ARBA"/>
</dbReference>
<dbReference type="InterPro" id="IPR002259">
    <property type="entry name" value="Eqnu_transpt"/>
</dbReference>
<evidence type="ECO:0000256" key="1">
    <source>
        <dbReference type="ARBA" id="ARBA00004141"/>
    </source>
</evidence>
<dbReference type="AlphaFoldDB" id="A0ABD2SU27"/>
<feature type="transmembrane region" description="Helical" evidence="7">
    <location>
        <begin position="197"/>
        <end position="218"/>
    </location>
</feature>
<dbReference type="Proteomes" id="UP001627284">
    <property type="component" value="Unassembled WGS sequence"/>
</dbReference>
<name>A0ABD2SU27_9SOLN</name>
<feature type="transmembrane region" description="Helical" evidence="7">
    <location>
        <begin position="130"/>
        <end position="150"/>
    </location>
</feature>
<evidence type="ECO:0000256" key="7">
    <source>
        <dbReference type="SAM" id="Phobius"/>
    </source>
</evidence>
<keyword evidence="3" id="KW-0813">Transport</keyword>
<comment type="caution">
    <text evidence="8">The sequence shown here is derived from an EMBL/GenBank/DDBJ whole genome shotgun (WGS) entry which is preliminary data.</text>
</comment>
<accession>A0ABD2SU27</accession>
<dbReference type="PANTHER" id="PTHR10332:SF10">
    <property type="entry name" value="EQUILIBRATIVE NUCLEOSIDE TRANSPORTER 4"/>
    <property type="match status" value="1"/>
</dbReference>
<feature type="transmembrane region" description="Helical" evidence="7">
    <location>
        <begin position="387"/>
        <end position="408"/>
    </location>
</feature>
<dbReference type="PIRSF" id="PIRSF016379">
    <property type="entry name" value="ENT"/>
    <property type="match status" value="1"/>
</dbReference>
<feature type="transmembrane region" description="Helical" evidence="7">
    <location>
        <begin position="156"/>
        <end position="177"/>
    </location>
</feature>
<evidence type="ECO:0008006" key="10">
    <source>
        <dbReference type="Google" id="ProtNLM"/>
    </source>
</evidence>
<keyword evidence="6 7" id="KW-0472">Membrane</keyword>
<gene>
    <name evidence="8" type="ORF">AABB24_021202</name>
</gene>
<feature type="transmembrane region" description="Helical" evidence="7">
    <location>
        <begin position="326"/>
        <end position="342"/>
    </location>
</feature>
<dbReference type="EMBL" id="JBJKTR010000013">
    <property type="protein sequence ID" value="KAL3347414.1"/>
    <property type="molecule type" value="Genomic_DNA"/>
</dbReference>
<feature type="transmembrane region" description="Helical" evidence="7">
    <location>
        <begin position="294"/>
        <end position="314"/>
    </location>
</feature>
<organism evidence="8 9">
    <name type="scientific">Solanum stoloniferum</name>
    <dbReference type="NCBI Taxonomy" id="62892"/>
    <lineage>
        <taxon>Eukaryota</taxon>
        <taxon>Viridiplantae</taxon>
        <taxon>Streptophyta</taxon>
        <taxon>Embryophyta</taxon>
        <taxon>Tracheophyta</taxon>
        <taxon>Spermatophyta</taxon>
        <taxon>Magnoliopsida</taxon>
        <taxon>eudicotyledons</taxon>
        <taxon>Gunneridae</taxon>
        <taxon>Pentapetalae</taxon>
        <taxon>asterids</taxon>
        <taxon>lamiids</taxon>
        <taxon>Solanales</taxon>
        <taxon>Solanaceae</taxon>
        <taxon>Solanoideae</taxon>
        <taxon>Solaneae</taxon>
        <taxon>Solanum</taxon>
    </lineage>
</organism>
<sequence length="445" mass="49114">MKLKYLTNHYGSTPHYYPQKKKLYPKNPPAMGATTVNGGDTESTSLLTPSNPKIPKDTFHIAYIIYFTLGAGYLLPWNAFITAVDYFTYLYPDVMVDRIFAIVYMIVGLICLLLIVAFSNKTSAFVRINVGMFLFVVALVTVPLMDVFYVDGRVGVYAGFGVTVGLVGICGIADALVQGGVIGAAGELPDRYMQATVAGTAFSGVLVSLLRILTKAVYPQDANGLRKSANLYFIFSIAVMILCIVFYNVAHRLPVIKYYNDLKIQAVNEEREDKGDVTPELWRSTLDIVGTVKWYGFGIVSLYVVTLSIFPGYITEDVHSQLLMDWYPILLITGYNVFDLVGKSLTPVLFLDNAKVAIGACFARLLFLPLFYAALHGPKFFRTELPVTILTCLLGLTNGYLTSLLMILGPKTVQLQHAEIAGTLLVLFLVMGLAIGSIVSWFWII</sequence>
<keyword evidence="4 7" id="KW-0812">Transmembrane</keyword>
<feature type="transmembrane region" description="Helical" evidence="7">
    <location>
        <begin position="61"/>
        <end position="79"/>
    </location>
</feature>
<feature type="transmembrane region" description="Helical" evidence="7">
    <location>
        <begin position="354"/>
        <end position="375"/>
    </location>
</feature>
<keyword evidence="5 7" id="KW-1133">Transmembrane helix</keyword>
<evidence type="ECO:0000256" key="2">
    <source>
        <dbReference type="ARBA" id="ARBA00007965"/>
    </source>
</evidence>
<dbReference type="GO" id="GO:0015858">
    <property type="term" value="P:nucleoside transport"/>
    <property type="evidence" value="ECO:0007669"/>
    <property type="project" value="UniProtKB-ARBA"/>
</dbReference>
<evidence type="ECO:0000313" key="8">
    <source>
        <dbReference type="EMBL" id="KAL3347414.1"/>
    </source>
</evidence>
<keyword evidence="9" id="KW-1185">Reference proteome</keyword>
<comment type="subcellular location">
    <subcellularLocation>
        <location evidence="1">Membrane</location>
        <topology evidence="1">Multi-pass membrane protein</topology>
    </subcellularLocation>
</comment>
<proteinExistence type="inferred from homology"/>
<evidence type="ECO:0000256" key="6">
    <source>
        <dbReference type="ARBA" id="ARBA00023136"/>
    </source>
</evidence>
<evidence type="ECO:0000256" key="5">
    <source>
        <dbReference type="ARBA" id="ARBA00022989"/>
    </source>
</evidence>
<protein>
    <recommendedName>
        <fullName evidence="10">Equilibrative nucleotide transporter 1</fullName>
    </recommendedName>
</protein>
<feature type="transmembrane region" description="Helical" evidence="7">
    <location>
        <begin position="230"/>
        <end position="250"/>
    </location>
</feature>
<dbReference type="GO" id="GO:0016020">
    <property type="term" value="C:membrane"/>
    <property type="evidence" value="ECO:0007669"/>
    <property type="project" value="UniProtKB-SubCell"/>
</dbReference>
<comment type="similarity">
    <text evidence="2">Belongs to the SLC29A/ENT transporter (TC 2.A.57) family.</text>
</comment>
<dbReference type="Pfam" id="PF01733">
    <property type="entry name" value="Nucleoside_tran"/>
    <property type="match status" value="1"/>
</dbReference>